<protein>
    <submittedName>
        <fullName evidence="1">Uncharacterized protein</fullName>
    </submittedName>
</protein>
<keyword evidence="2" id="KW-1185">Reference proteome</keyword>
<reference evidence="2" key="1">
    <citation type="journal article" date="2016" name="Nat. Commun.">
        <title>The Gonium pectorale genome demonstrates co-option of cell cycle regulation during the evolution of multicellularity.</title>
        <authorList>
            <person name="Hanschen E.R."/>
            <person name="Marriage T.N."/>
            <person name="Ferris P.J."/>
            <person name="Hamaji T."/>
            <person name="Toyoda A."/>
            <person name="Fujiyama A."/>
            <person name="Neme R."/>
            <person name="Noguchi H."/>
            <person name="Minakuchi Y."/>
            <person name="Suzuki M."/>
            <person name="Kawai-Toyooka H."/>
            <person name="Smith D.R."/>
            <person name="Sparks H."/>
            <person name="Anderson J."/>
            <person name="Bakaric R."/>
            <person name="Luria V."/>
            <person name="Karger A."/>
            <person name="Kirschner M.W."/>
            <person name="Durand P.M."/>
            <person name="Michod R.E."/>
            <person name="Nozaki H."/>
            <person name="Olson B.J."/>
        </authorList>
    </citation>
    <scope>NUCLEOTIDE SEQUENCE [LARGE SCALE GENOMIC DNA]</scope>
    <source>
        <strain evidence="2">NIES-2863</strain>
    </source>
</reference>
<comment type="caution">
    <text evidence="1">The sequence shown here is derived from an EMBL/GenBank/DDBJ whole genome shotgun (WGS) entry which is preliminary data.</text>
</comment>
<dbReference type="EMBL" id="LSYV01000007">
    <property type="protein sequence ID" value="KXZ53769.1"/>
    <property type="molecule type" value="Genomic_DNA"/>
</dbReference>
<dbReference type="Proteomes" id="UP000075714">
    <property type="component" value="Unassembled WGS sequence"/>
</dbReference>
<dbReference type="AlphaFoldDB" id="A0A150GV96"/>
<evidence type="ECO:0000313" key="2">
    <source>
        <dbReference type="Proteomes" id="UP000075714"/>
    </source>
</evidence>
<sequence>MAHREHLDVDALQWLVEQIVCNNIDHGYQNSLHRRIWDFKHLHGPAIELSEQDKATYSLFTLGLSVADIGAVLKARWSKTTKRDIITALSKNLACRRPLVLARLASPGELGFTPSILKDVVGALNMHALKVRTTQERKGYMNLIDYSGLQLCGAALPYYPKAHYHDMHLLAFGWARGAVGINNQGERCGSAWSSWADCCSRAHEVQPAQFPLPREVATWSQVTLSNKVQEVLWACGVAEVHHDANQQQRAVRARVLHAQQLIRAYIDKR</sequence>
<name>A0A150GV96_GONPE</name>
<gene>
    <name evidence="1" type="ORF">GPECTOR_6g687</name>
</gene>
<evidence type="ECO:0000313" key="1">
    <source>
        <dbReference type="EMBL" id="KXZ53769.1"/>
    </source>
</evidence>
<organism evidence="1 2">
    <name type="scientific">Gonium pectorale</name>
    <name type="common">Green alga</name>
    <dbReference type="NCBI Taxonomy" id="33097"/>
    <lineage>
        <taxon>Eukaryota</taxon>
        <taxon>Viridiplantae</taxon>
        <taxon>Chlorophyta</taxon>
        <taxon>core chlorophytes</taxon>
        <taxon>Chlorophyceae</taxon>
        <taxon>CS clade</taxon>
        <taxon>Chlamydomonadales</taxon>
        <taxon>Volvocaceae</taxon>
        <taxon>Gonium</taxon>
    </lineage>
</organism>
<accession>A0A150GV96</accession>
<proteinExistence type="predicted"/>